<dbReference type="InterPro" id="IPR036390">
    <property type="entry name" value="WH_DNA-bd_sf"/>
</dbReference>
<dbReference type="Gene3D" id="1.10.10.10">
    <property type="entry name" value="Winged helix-like DNA-binding domain superfamily/Winged helix DNA-binding domain"/>
    <property type="match status" value="1"/>
</dbReference>
<evidence type="ECO:0000313" key="7">
    <source>
        <dbReference type="Proteomes" id="UP000886884"/>
    </source>
</evidence>
<dbReference type="GO" id="GO:0003677">
    <property type="term" value="F:DNA binding"/>
    <property type="evidence" value="ECO:0007669"/>
    <property type="project" value="UniProtKB-KW"/>
</dbReference>
<evidence type="ECO:0000259" key="5">
    <source>
        <dbReference type="PROSITE" id="PS50931"/>
    </source>
</evidence>
<sequence length="293" mass="32874">MDLRVLKYFLVVAREENITKAAELLHVSQPAISRQIAQLEEELGIQAFKRSNHHITLTEDGMLLKRRAQEMIDLAEKTRQDFAQKKEEIAGEIAIGSGELFSVRALGKMLADFQALHPKVRYNLFSGNADHIKERIESGTLDLGLLSLPVDVAKYDFLRFPMREEWGALVRQDDPLAQKPFAQPEDLQNTPILLAERAPVQHELANWFGALYDRLNVVVTFNLLYNAAMLVRNGMGAALCLRLDCHYDGLTFVPLSPPLASGSVLVWKKHQTHAPAVLALLAHIEKSLRAPAQ</sequence>
<dbReference type="PRINTS" id="PR00039">
    <property type="entry name" value="HTHLYSR"/>
</dbReference>
<keyword evidence="2" id="KW-0805">Transcription regulation</keyword>
<keyword evidence="3" id="KW-0238">DNA-binding</keyword>
<gene>
    <name evidence="6" type="ORF">IAA64_06840</name>
</gene>
<evidence type="ECO:0000256" key="3">
    <source>
        <dbReference type="ARBA" id="ARBA00023125"/>
    </source>
</evidence>
<dbReference type="InterPro" id="IPR005119">
    <property type="entry name" value="LysR_subst-bd"/>
</dbReference>
<accession>A0A9D1TC80</accession>
<evidence type="ECO:0000256" key="2">
    <source>
        <dbReference type="ARBA" id="ARBA00023015"/>
    </source>
</evidence>
<dbReference type="SUPFAM" id="SSF53850">
    <property type="entry name" value="Periplasmic binding protein-like II"/>
    <property type="match status" value="1"/>
</dbReference>
<dbReference type="GO" id="GO:0003700">
    <property type="term" value="F:DNA-binding transcription factor activity"/>
    <property type="evidence" value="ECO:0007669"/>
    <property type="project" value="InterPro"/>
</dbReference>
<dbReference type="InterPro" id="IPR000847">
    <property type="entry name" value="LysR_HTH_N"/>
</dbReference>
<dbReference type="Proteomes" id="UP000886884">
    <property type="component" value="Unassembled WGS sequence"/>
</dbReference>
<proteinExistence type="inferred from homology"/>
<evidence type="ECO:0000313" key="6">
    <source>
        <dbReference type="EMBL" id="HIV27669.1"/>
    </source>
</evidence>
<dbReference type="PROSITE" id="PS50931">
    <property type="entry name" value="HTH_LYSR"/>
    <property type="match status" value="1"/>
</dbReference>
<dbReference type="Gene3D" id="3.40.190.290">
    <property type="match status" value="1"/>
</dbReference>
<comment type="caution">
    <text evidence="6">The sequence shown here is derived from an EMBL/GenBank/DDBJ whole genome shotgun (WGS) entry which is preliminary data.</text>
</comment>
<dbReference type="PANTHER" id="PTHR30419">
    <property type="entry name" value="HTH-TYPE TRANSCRIPTIONAL REGULATOR YBHD"/>
    <property type="match status" value="1"/>
</dbReference>
<name>A0A9D1TC80_9FIRM</name>
<reference evidence="6" key="1">
    <citation type="submission" date="2020-10" db="EMBL/GenBank/DDBJ databases">
        <authorList>
            <person name="Gilroy R."/>
        </authorList>
    </citation>
    <scope>NUCLEOTIDE SEQUENCE</scope>
    <source>
        <strain evidence="6">CHK183-6373</strain>
    </source>
</reference>
<protein>
    <submittedName>
        <fullName evidence="6">LysR family transcriptional regulator</fullName>
    </submittedName>
</protein>
<dbReference type="SUPFAM" id="SSF46785">
    <property type="entry name" value="Winged helix' DNA-binding domain"/>
    <property type="match status" value="1"/>
</dbReference>
<dbReference type="FunFam" id="1.10.10.10:FF:000001">
    <property type="entry name" value="LysR family transcriptional regulator"/>
    <property type="match status" value="1"/>
</dbReference>
<dbReference type="EMBL" id="DVOT01000127">
    <property type="protein sequence ID" value="HIV27669.1"/>
    <property type="molecule type" value="Genomic_DNA"/>
</dbReference>
<evidence type="ECO:0000256" key="1">
    <source>
        <dbReference type="ARBA" id="ARBA00009437"/>
    </source>
</evidence>
<dbReference type="PANTHER" id="PTHR30419:SF8">
    <property type="entry name" value="NITROGEN ASSIMILATION TRANSCRIPTIONAL ACTIVATOR-RELATED"/>
    <property type="match status" value="1"/>
</dbReference>
<feature type="domain" description="HTH lysR-type" evidence="5">
    <location>
        <begin position="1"/>
        <end position="58"/>
    </location>
</feature>
<comment type="similarity">
    <text evidence="1">Belongs to the LysR transcriptional regulatory family.</text>
</comment>
<dbReference type="Pfam" id="PF03466">
    <property type="entry name" value="LysR_substrate"/>
    <property type="match status" value="1"/>
</dbReference>
<reference evidence="6" key="2">
    <citation type="journal article" date="2021" name="PeerJ">
        <title>Extensive microbial diversity within the chicken gut microbiome revealed by metagenomics and culture.</title>
        <authorList>
            <person name="Gilroy R."/>
            <person name="Ravi A."/>
            <person name="Getino M."/>
            <person name="Pursley I."/>
            <person name="Horton D.L."/>
            <person name="Alikhan N.F."/>
            <person name="Baker D."/>
            <person name="Gharbi K."/>
            <person name="Hall N."/>
            <person name="Watson M."/>
            <person name="Adriaenssens E.M."/>
            <person name="Foster-Nyarko E."/>
            <person name="Jarju S."/>
            <person name="Secka A."/>
            <person name="Antonio M."/>
            <person name="Oren A."/>
            <person name="Chaudhuri R.R."/>
            <person name="La Ragione R."/>
            <person name="Hildebrand F."/>
            <person name="Pallen M.J."/>
        </authorList>
    </citation>
    <scope>NUCLEOTIDE SEQUENCE</scope>
    <source>
        <strain evidence="6">CHK183-6373</strain>
    </source>
</reference>
<evidence type="ECO:0000256" key="4">
    <source>
        <dbReference type="ARBA" id="ARBA00023163"/>
    </source>
</evidence>
<dbReference type="CDD" id="cd05466">
    <property type="entry name" value="PBP2_LTTR_substrate"/>
    <property type="match status" value="1"/>
</dbReference>
<keyword evidence="4" id="KW-0804">Transcription</keyword>
<organism evidence="6 7">
    <name type="scientific">Candidatus Ornithocaccomicrobium faecavium</name>
    <dbReference type="NCBI Taxonomy" id="2840890"/>
    <lineage>
        <taxon>Bacteria</taxon>
        <taxon>Bacillati</taxon>
        <taxon>Bacillota</taxon>
        <taxon>Clostridia</taxon>
        <taxon>Candidatus Ornithocaccomicrobium</taxon>
    </lineage>
</organism>
<dbReference type="InterPro" id="IPR050950">
    <property type="entry name" value="HTH-type_LysR_regulators"/>
</dbReference>
<dbReference type="GO" id="GO:0005829">
    <property type="term" value="C:cytosol"/>
    <property type="evidence" value="ECO:0007669"/>
    <property type="project" value="TreeGrafter"/>
</dbReference>
<dbReference type="AlphaFoldDB" id="A0A9D1TC80"/>
<dbReference type="InterPro" id="IPR036388">
    <property type="entry name" value="WH-like_DNA-bd_sf"/>
</dbReference>
<dbReference type="Pfam" id="PF00126">
    <property type="entry name" value="HTH_1"/>
    <property type="match status" value="1"/>
</dbReference>